<evidence type="ECO:0000256" key="11">
    <source>
        <dbReference type="ARBA" id="ARBA00049909"/>
    </source>
</evidence>
<evidence type="ECO:0000256" key="8">
    <source>
        <dbReference type="ARBA" id="ARBA00023002"/>
    </source>
</evidence>
<dbReference type="Pfam" id="PF00368">
    <property type="entry name" value="HMG-CoA_red"/>
    <property type="match status" value="1"/>
</dbReference>
<protein>
    <recommendedName>
        <fullName evidence="12">3-hydroxy-3-methylglutaryl coenzyme A reductase</fullName>
        <shortName evidence="12">HMG-CoA reductase</shortName>
        <ecNumber evidence="12">1.1.1.34</ecNumber>
    </recommendedName>
</protein>
<dbReference type="Proteomes" id="UP001210925">
    <property type="component" value="Unassembled WGS sequence"/>
</dbReference>
<dbReference type="Gene3D" id="1.10.3270.10">
    <property type="entry name" value="HMGR, N-terminal domain"/>
    <property type="match status" value="1"/>
</dbReference>
<dbReference type="Gene3D" id="3.30.70.420">
    <property type="entry name" value="Hydroxymethylglutaryl-CoA reductase, class I/II, NAD/NADP-binding domain"/>
    <property type="match status" value="1"/>
</dbReference>
<dbReference type="PANTHER" id="PTHR10572:SF24">
    <property type="entry name" value="3-HYDROXY-3-METHYLGLUTARYL-COENZYME A REDUCTASE"/>
    <property type="match status" value="1"/>
</dbReference>
<evidence type="ECO:0000256" key="5">
    <source>
        <dbReference type="ARBA" id="ARBA00022824"/>
    </source>
</evidence>
<evidence type="ECO:0000256" key="4">
    <source>
        <dbReference type="ARBA" id="ARBA00022692"/>
    </source>
</evidence>
<evidence type="ECO:0000256" key="7">
    <source>
        <dbReference type="ARBA" id="ARBA00022989"/>
    </source>
</evidence>
<feature type="transmembrane region" description="Helical" evidence="12">
    <location>
        <begin position="557"/>
        <end position="574"/>
    </location>
</feature>
<dbReference type="EMBL" id="JADGKB010000002">
    <property type="protein sequence ID" value="KAJ3262308.1"/>
    <property type="molecule type" value="Genomic_DNA"/>
</dbReference>
<accession>A0AAD5UMI9</accession>
<evidence type="ECO:0000256" key="12">
    <source>
        <dbReference type="RuleBase" id="RU361219"/>
    </source>
</evidence>
<feature type="region of interest" description="Disordered" evidence="13">
    <location>
        <begin position="1035"/>
        <end position="1054"/>
    </location>
</feature>
<evidence type="ECO:0000256" key="6">
    <source>
        <dbReference type="ARBA" id="ARBA00022857"/>
    </source>
</evidence>
<keyword evidence="16" id="KW-1185">Reference proteome</keyword>
<name>A0AAD5UMI9_9FUNG</name>
<dbReference type="InterPro" id="IPR009023">
    <property type="entry name" value="HMG_CoA_Rdtase_NAD(P)-bd_sf"/>
</dbReference>
<feature type="transmembrane region" description="Helical" evidence="12">
    <location>
        <begin position="322"/>
        <end position="343"/>
    </location>
</feature>
<comment type="similarity">
    <text evidence="3 12">Belongs to the HMG-CoA reductase family.</text>
</comment>
<dbReference type="GO" id="GO:0008299">
    <property type="term" value="P:isoprenoid biosynthetic process"/>
    <property type="evidence" value="ECO:0007669"/>
    <property type="project" value="InterPro"/>
</dbReference>
<dbReference type="PROSITE" id="PS50065">
    <property type="entry name" value="HMG_COA_REDUCTASE_4"/>
    <property type="match status" value="1"/>
</dbReference>
<feature type="transmembrane region" description="Helical" evidence="12">
    <location>
        <begin position="288"/>
        <end position="310"/>
    </location>
</feature>
<keyword evidence="5 12" id="KW-0256">Endoplasmic reticulum</keyword>
<keyword evidence="9 12" id="KW-0472">Membrane</keyword>
<feature type="transmembrane region" description="Helical" evidence="12">
    <location>
        <begin position="258"/>
        <end position="276"/>
    </location>
</feature>
<dbReference type="GO" id="GO:0005778">
    <property type="term" value="C:peroxisomal membrane"/>
    <property type="evidence" value="ECO:0007669"/>
    <property type="project" value="TreeGrafter"/>
</dbReference>
<dbReference type="GO" id="GO:0006696">
    <property type="term" value="P:ergosterol biosynthetic process"/>
    <property type="evidence" value="ECO:0007669"/>
    <property type="project" value="TreeGrafter"/>
</dbReference>
<feature type="transmembrane region" description="Helical" evidence="12">
    <location>
        <begin position="364"/>
        <end position="388"/>
    </location>
</feature>
<dbReference type="FunFam" id="3.30.70.420:FF:000001">
    <property type="entry name" value="3-hydroxy-3-methylglutaryl coenzyme A reductase"/>
    <property type="match status" value="1"/>
</dbReference>
<feature type="domain" description="SSD" evidence="14">
    <location>
        <begin position="257"/>
        <end position="422"/>
    </location>
</feature>
<evidence type="ECO:0000259" key="14">
    <source>
        <dbReference type="PROSITE" id="PS50156"/>
    </source>
</evidence>
<evidence type="ECO:0000313" key="15">
    <source>
        <dbReference type="EMBL" id="KAJ3262308.1"/>
    </source>
</evidence>
<comment type="subcellular location">
    <subcellularLocation>
        <location evidence="1 12">Endoplasmic reticulum membrane</location>
        <topology evidence="1 12">Multi-pass membrane protein</topology>
    </subcellularLocation>
</comment>
<dbReference type="SUPFAM" id="SSF55035">
    <property type="entry name" value="NAD-binding domain of HMG-CoA reductase"/>
    <property type="match status" value="1"/>
</dbReference>
<keyword evidence="8 12" id="KW-0560">Oxidoreductase</keyword>
<evidence type="ECO:0000256" key="1">
    <source>
        <dbReference type="ARBA" id="ARBA00004477"/>
    </source>
</evidence>
<dbReference type="PRINTS" id="PR00071">
    <property type="entry name" value="HMGCOARDTASE"/>
</dbReference>
<evidence type="ECO:0000256" key="3">
    <source>
        <dbReference type="ARBA" id="ARBA00007661"/>
    </source>
</evidence>
<dbReference type="InterPro" id="IPR053958">
    <property type="entry name" value="HMGCR/SNAP/NPC1-like_SSD"/>
</dbReference>
<dbReference type="InterPro" id="IPR023282">
    <property type="entry name" value="HMG_CoA_Rdtase_N"/>
</dbReference>
<evidence type="ECO:0000256" key="10">
    <source>
        <dbReference type="ARBA" id="ARBA00023180"/>
    </source>
</evidence>
<dbReference type="SUPFAM" id="SSF56542">
    <property type="entry name" value="Substrate-binding domain of HMG-CoA reductase"/>
    <property type="match status" value="1"/>
</dbReference>
<evidence type="ECO:0000256" key="2">
    <source>
        <dbReference type="ARBA" id="ARBA00005084"/>
    </source>
</evidence>
<dbReference type="InterPro" id="IPR002202">
    <property type="entry name" value="HMG_CoA_Rdtase"/>
</dbReference>
<feature type="transmembrane region" description="Helical" evidence="12">
    <location>
        <begin position="21"/>
        <end position="41"/>
    </location>
</feature>
<dbReference type="FunFam" id="1.10.3270.10:FF:000001">
    <property type="entry name" value="3-hydroxy-3-methylglutaryl coenzyme A reductase"/>
    <property type="match status" value="1"/>
</dbReference>
<dbReference type="InterPro" id="IPR000731">
    <property type="entry name" value="SSD"/>
</dbReference>
<dbReference type="CDD" id="cd00643">
    <property type="entry name" value="HMG-CoA_reductase_classI"/>
    <property type="match status" value="1"/>
</dbReference>
<dbReference type="PROSITE" id="PS00066">
    <property type="entry name" value="HMG_COA_REDUCTASE_1"/>
    <property type="match status" value="1"/>
</dbReference>
<dbReference type="AlphaFoldDB" id="A0AAD5UMI9"/>
<organism evidence="15 16">
    <name type="scientific">Boothiomyces macroporosus</name>
    <dbReference type="NCBI Taxonomy" id="261099"/>
    <lineage>
        <taxon>Eukaryota</taxon>
        <taxon>Fungi</taxon>
        <taxon>Fungi incertae sedis</taxon>
        <taxon>Chytridiomycota</taxon>
        <taxon>Chytridiomycota incertae sedis</taxon>
        <taxon>Chytridiomycetes</taxon>
        <taxon>Rhizophydiales</taxon>
        <taxon>Terramycetaceae</taxon>
        <taxon>Boothiomyces</taxon>
    </lineage>
</organism>
<sequence length="1054" mass="113899">MLHSLVSFKVTKALKYPVETLSFFVVLVGACYLSLILTNSYQPLPRLALSNGSLYTAHNPTSVKQTVLMKQVIVTLPKLHANVSQKGVLSIPVIETLHELEALVDSLYIVDQLGQKKYYSDLCWVADNSKCAYNFPIEHLIDQDNLSPEKSLAKALEKANNPSLIESSFEGLKVVDNAVVGADSIVMSLFFNVSSMAQQQNVDIWEKRLEGAQLDSFYNQDIMLNFKRVLPNGNSVYDVFEVYNQLKQLFKTSHQSDLIMIAAAILLMQATLLNLIMNMRTLGSKFTLAFCVFMNSAFAFLVGLSITRFLGISLTSTELFEAIPYFVIAVGFDKPFLLTKSVFEAVDKKENEKISVREKIKKGIAAVSSSLLVEYSIEVGVLAIGGTLGLSGTLGRYCILAAVSLFLDGLFLFSFYLSVLTLKIELRRLYLNDQSVKAPDTKKNLLTNAPITKVESEAAKKTNKIISRGKLLTILTFLISHAVTASGSYNLFRPSILDASDSGYSTLASLIMSQSAETVIVQIAKPHVIHPIWVPIEIDRVPLPMHTSYSFINPDTILIFSMSIAITAIISVAISQNWLEQQKKNGLAAQKQKSVPEVKKTVPPPSAVSAPEIEELLAKWKDSGIEKLSDQEILKLVDAGKIASYALEKTIGDYTRAVGIRRMIISRLSKSDLTTSALPLHHYDYKQVFGVCCENVVGYIPIPVGIAGPIKIDGDMFQIPMATTEGCLVASASRGCKAITAGGGAKTEILNDGMARGPVVSFSSVRGSSNVKRWIDSEGGFDILKEAFESTSRFAKLSHIKVALAGKLAFLRFVTKTGDAMGMNMISKGVEKALSVLSEKYTDMQIISISGNYCTDKKPAAINWIEGRGKSVVAEAIIPGKVVTSVLKTTVRALVELNISKNLIGSAMAGSVGGFNAHAANILTAIYIATGQDPAQNVESSNCITLMEAVNNGEDLYISCSMPCIEVGTVGGGTTLGPQSACLEMLGVKGPNMETPGANAQKLARIICASVMAGELSLCSALAAGHLVKSHMAHNRAAPAGDKVEKPIGSCIKS</sequence>
<dbReference type="GO" id="GO:0015936">
    <property type="term" value="P:coenzyme A metabolic process"/>
    <property type="evidence" value="ECO:0007669"/>
    <property type="project" value="InterPro"/>
</dbReference>
<dbReference type="PROSITE" id="PS00318">
    <property type="entry name" value="HMG_COA_REDUCTASE_2"/>
    <property type="match status" value="1"/>
</dbReference>
<keyword evidence="10" id="KW-0325">Glycoprotein</keyword>
<dbReference type="InterPro" id="IPR009029">
    <property type="entry name" value="HMG_CoA_Rdtase_sub-bd_dom_sf"/>
</dbReference>
<dbReference type="GO" id="GO:0004420">
    <property type="term" value="F:hydroxymethylglutaryl-CoA reductase (NADPH) activity"/>
    <property type="evidence" value="ECO:0007669"/>
    <property type="project" value="UniProtKB-EC"/>
</dbReference>
<dbReference type="PROSITE" id="PS50156">
    <property type="entry name" value="SSD"/>
    <property type="match status" value="1"/>
</dbReference>
<dbReference type="FunFam" id="3.90.770.10:FF:000002">
    <property type="entry name" value="3-hydroxy-3-methylglutaryl coenzyme A reductase"/>
    <property type="match status" value="1"/>
</dbReference>
<gene>
    <name evidence="15" type="primary">HMG1</name>
    <name evidence="15" type="ORF">HK103_002722</name>
</gene>
<comment type="catalytic activity">
    <reaction evidence="11">
        <text>(R)-mevalonate + 2 NADP(+) + CoA = (3S)-3-hydroxy-3-methylglutaryl-CoA + 2 NADPH + 2 H(+)</text>
        <dbReference type="Rhea" id="RHEA:15989"/>
        <dbReference type="ChEBI" id="CHEBI:15378"/>
        <dbReference type="ChEBI" id="CHEBI:36464"/>
        <dbReference type="ChEBI" id="CHEBI:43074"/>
        <dbReference type="ChEBI" id="CHEBI:57287"/>
        <dbReference type="ChEBI" id="CHEBI:57783"/>
        <dbReference type="ChEBI" id="CHEBI:58349"/>
        <dbReference type="EC" id="1.1.1.34"/>
    </reaction>
    <physiologicalReaction direction="right-to-left" evidence="11">
        <dbReference type="Rhea" id="RHEA:15991"/>
    </physiologicalReaction>
</comment>
<dbReference type="NCBIfam" id="TIGR00533">
    <property type="entry name" value="HMG_CoA_R_NADP"/>
    <property type="match status" value="1"/>
</dbReference>
<dbReference type="Pfam" id="PF12349">
    <property type="entry name" value="Sterol-sensing"/>
    <property type="match status" value="1"/>
</dbReference>
<comment type="pathway">
    <text evidence="2 12">Metabolic intermediate biosynthesis; (R)-mevalonate biosynthesis; (R)-mevalonate from acetyl-CoA: step 3/3.</text>
</comment>
<dbReference type="InterPro" id="IPR004554">
    <property type="entry name" value="HMG_CoA_Rdtase_eu_arc"/>
</dbReference>
<dbReference type="InterPro" id="IPR023076">
    <property type="entry name" value="HMG_CoA_Rdtase_CS"/>
</dbReference>
<keyword evidence="6 12" id="KW-0521">NADP</keyword>
<keyword evidence="4 12" id="KW-0812">Transmembrane</keyword>
<evidence type="ECO:0000313" key="16">
    <source>
        <dbReference type="Proteomes" id="UP001210925"/>
    </source>
</evidence>
<reference evidence="15" key="1">
    <citation type="submission" date="2020-05" db="EMBL/GenBank/DDBJ databases">
        <title>Phylogenomic resolution of chytrid fungi.</title>
        <authorList>
            <person name="Stajich J.E."/>
            <person name="Amses K."/>
            <person name="Simmons R."/>
            <person name="Seto K."/>
            <person name="Myers J."/>
            <person name="Bonds A."/>
            <person name="Quandt C.A."/>
            <person name="Barry K."/>
            <person name="Liu P."/>
            <person name="Grigoriev I."/>
            <person name="Longcore J.E."/>
            <person name="James T.Y."/>
        </authorList>
    </citation>
    <scope>NUCLEOTIDE SEQUENCE</scope>
    <source>
        <strain evidence="15">PLAUS21</strain>
    </source>
</reference>
<evidence type="ECO:0000256" key="9">
    <source>
        <dbReference type="ARBA" id="ARBA00023136"/>
    </source>
</evidence>
<dbReference type="PROSITE" id="PS01192">
    <property type="entry name" value="HMG_COA_REDUCTASE_3"/>
    <property type="match status" value="1"/>
</dbReference>
<evidence type="ECO:0000256" key="13">
    <source>
        <dbReference type="SAM" id="MobiDB-lite"/>
    </source>
</evidence>
<proteinExistence type="inferred from homology"/>
<dbReference type="PANTHER" id="PTHR10572">
    <property type="entry name" value="3-HYDROXY-3-METHYLGLUTARYL-COENZYME A REDUCTASE"/>
    <property type="match status" value="1"/>
</dbReference>
<feature type="transmembrane region" description="Helical" evidence="12">
    <location>
        <begin position="394"/>
        <end position="419"/>
    </location>
</feature>
<dbReference type="EC" id="1.1.1.34" evidence="12"/>
<keyword evidence="7 12" id="KW-1133">Transmembrane helix</keyword>
<dbReference type="GO" id="GO:0005789">
    <property type="term" value="C:endoplasmic reticulum membrane"/>
    <property type="evidence" value="ECO:0007669"/>
    <property type="project" value="UniProtKB-SubCell"/>
</dbReference>
<dbReference type="Gene3D" id="3.90.770.10">
    <property type="entry name" value="3-hydroxy-3-methylglutaryl-coenzyme A Reductase, Chain A, domain 2"/>
    <property type="match status" value="1"/>
</dbReference>
<dbReference type="InterPro" id="IPR023074">
    <property type="entry name" value="HMG_CoA_Rdtase_cat_sf"/>
</dbReference>
<comment type="caution">
    <text evidence="15">The sequence shown here is derived from an EMBL/GenBank/DDBJ whole genome shotgun (WGS) entry which is preliminary data.</text>
</comment>